<proteinExistence type="predicted"/>
<name>A0A8H6K9B9_9PEZI</name>
<organism evidence="2 3">
    <name type="scientific">Colletotrichum musicola</name>
    <dbReference type="NCBI Taxonomy" id="2175873"/>
    <lineage>
        <taxon>Eukaryota</taxon>
        <taxon>Fungi</taxon>
        <taxon>Dikarya</taxon>
        <taxon>Ascomycota</taxon>
        <taxon>Pezizomycotina</taxon>
        <taxon>Sordariomycetes</taxon>
        <taxon>Hypocreomycetidae</taxon>
        <taxon>Glomerellales</taxon>
        <taxon>Glomerellaceae</taxon>
        <taxon>Colletotrichum</taxon>
        <taxon>Colletotrichum orchidearum species complex</taxon>
    </lineage>
</organism>
<accession>A0A8H6K9B9</accession>
<evidence type="ECO:0000256" key="1">
    <source>
        <dbReference type="SAM" id="MobiDB-lite"/>
    </source>
</evidence>
<comment type="caution">
    <text evidence="2">The sequence shown here is derived from an EMBL/GenBank/DDBJ whole genome shotgun (WGS) entry which is preliminary data.</text>
</comment>
<reference evidence="2" key="1">
    <citation type="journal article" date="2020" name="Phytopathology">
        <title>Genome Sequence Resources of Colletotrichum truncatum, C. plurivorum, C. musicola, and C. sojae: Four Species Pathogenic to Soybean (Glycine max).</title>
        <authorList>
            <person name="Rogerio F."/>
            <person name="Boufleur T.R."/>
            <person name="Ciampi-Guillardi M."/>
            <person name="Sukno S.A."/>
            <person name="Thon M.R."/>
            <person name="Massola Junior N.S."/>
            <person name="Baroncelli R."/>
        </authorList>
    </citation>
    <scope>NUCLEOTIDE SEQUENCE</scope>
    <source>
        <strain evidence="2">LFN0074</strain>
    </source>
</reference>
<keyword evidence="3" id="KW-1185">Reference proteome</keyword>
<dbReference type="AlphaFoldDB" id="A0A8H6K9B9"/>
<protein>
    <submittedName>
        <fullName evidence="2">UDP-glucose 4-epimerase</fullName>
    </submittedName>
</protein>
<dbReference type="Proteomes" id="UP000639643">
    <property type="component" value="Unassembled WGS sequence"/>
</dbReference>
<evidence type="ECO:0000313" key="3">
    <source>
        <dbReference type="Proteomes" id="UP000639643"/>
    </source>
</evidence>
<evidence type="ECO:0000313" key="2">
    <source>
        <dbReference type="EMBL" id="KAF6826541.1"/>
    </source>
</evidence>
<gene>
    <name evidence="2" type="ORF">CMUS01_09382</name>
</gene>
<sequence length="163" mass="18305">MPPNLPPGLPVPSSAVRRLPFVRYSQHGLPRSHVKKRNLPDGRRQDPVGPSAVLKIRIHGTAIPGRCRFQVRRFEAWERNYWAPQPATAPEIGATPAARPRHRSPDWPLAASLPLSQRCRQPWKAEPNFSPASILRRNVTDRRPCCLCDIVTVASTLVAKSYN</sequence>
<dbReference type="EMBL" id="WIGM01000396">
    <property type="protein sequence ID" value="KAF6826541.1"/>
    <property type="molecule type" value="Genomic_DNA"/>
</dbReference>
<feature type="region of interest" description="Disordered" evidence="1">
    <location>
        <begin position="27"/>
        <end position="49"/>
    </location>
</feature>